<proteinExistence type="predicted"/>
<accession>A0A1B1P7K8</accession>
<organism evidence="1 2">
    <name type="scientific">Bacillus phage BMBtpLA3</name>
    <dbReference type="NCBI Taxonomy" id="1868824"/>
    <lineage>
        <taxon>Viruses</taxon>
        <taxon>Duplodnaviria</taxon>
        <taxon>Heunggongvirae</taxon>
        <taxon>Uroviricota</taxon>
        <taxon>Caudoviricetes</taxon>
        <taxon>Lwoffvirus</taxon>
        <taxon>Lwoffvirus TP21</taxon>
    </lineage>
</organism>
<evidence type="ECO:0000313" key="2">
    <source>
        <dbReference type="Proteomes" id="UP000226338"/>
    </source>
</evidence>
<gene>
    <name evidence="1" type="ORF">BMBtpLA3_50</name>
</gene>
<protein>
    <submittedName>
        <fullName evidence="1">Capsid and scaffold protein</fullName>
    </submittedName>
</protein>
<sequence length="138" mass="15324">MGEFISRRAECERRTAQLQKVALQRAIKHIEAQAKINTRKKSGATARTITSKVTGEGQNLQAIVGGNDDNLIYEEFGTGIYSEKNGRKTPWKYKDKTTGKWYVTRGKKGTRAMRKAGESSKGQVKQIIAQTMKGGMGK</sequence>
<dbReference type="Proteomes" id="UP000226338">
    <property type="component" value="Segment"/>
</dbReference>
<evidence type="ECO:0000313" key="1">
    <source>
        <dbReference type="EMBL" id="ANT40085.1"/>
    </source>
</evidence>
<name>A0A1B1P7K8_9CAUD</name>
<dbReference type="EMBL" id="KX190834">
    <property type="protein sequence ID" value="ANT40085.1"/>
    <property type="molecule type" value="Genomic_DNA"/>
</dbReference>
<reference evidence="1 2" key="1">
    <citation type="submission" date="2016-05" db="EMBL/GenBank/DDBJ databases">
        <title>Undiscovered low abundance phages are ubiquitous in bacterial genomes.</title>
        <authorList>
            <person name="Dong Z."/>
            <person name="Liu H."/>
            <person name="Zheng J."/>
            <person name="Peng D."/>
        </authorList>
    </citation>
    <scope>NUCLEOTIDE SEQUENCE [LARGE SCALE GENOMIC DNA]</scope>
</reference>